<organism evidence="3 4">
    <name type="scientific">Phytophthora sojae (strain P6497)</name>
    <name type="common">Soybean stem and root rot agent</name>
    <name type="synonym">Phytophthora megasperma f. sp. glycines</name>
    <dbReference type="NCBI Taxonomy" id="1094619"/>
    <lineage>
        <taxon>Eukaryota</taxon>
        <taxon>Sar</taxon>
        <taxon>Stramenopiles</taxon>
        <taxon>Oomycota</taxon>
        <taxon>Peronosporomycetes</taxon>
        <taxon>Peronosporales</taxon>
        <taxon>Peronosporaceae</taxon>
        <taxon>Phytophthora</taxon>
    </lineage>
</organism>
<keyword evidence="4" id="KW-1185">Reference proteome</keyword>
<protein>
    <submittedName>
        <fullName evidence="3">Uncharacterized protein</fullName>
    </submittedName>
</protein>
<dbReference type="RefSeq" id="XP_009523813.1">
    <property type="nucleotide sequence ID" value="XM_009525518.1"/>
</dbReference>
<dbReference type="InParanoid" id="G4Z8C3"/>
<name>G4Z8C3_PHYSP</name>
<dbReference type="GeneID" id="20641678"/>
<feature type="region of interest" description="Disordered" evidence="2">
    <location>
        <begin position="51"/>
        <end position="70"/>
    </location>
</feature>
<dbReference type="SMR" id="G4Z8C3"/>
<evidence type="ECO:0000256" key="1">
    <source>
        <dbReference type="SAM" id="Coils"/>
    </source>
</evidence>
<feature type="coiled-coil region" evidence="1">
    <location>
        <begin position="86"/>
        <end position="121"/>
    </location>
</feature>
<evidence type="ECO:0000313" key="4">
    <source>
        <dbReference type="Proteomes" id="UP000002640"/>
    </source>
</evidence>
<gene>
    <name evidence="3" type="ORF">PHYSODRAFT_298976</name>
</gene>
<feature type="compositionally biased region" description="Basic and acidic residues" evidence="2">
    <location>
        <begin position="148"/>
        <end position="167"/>
    </location>
</feature>
<evidence type="ECO:0000256" key="2">
    <source>
        <dbReference type="SAM" id="MobiDB-lite"/>
    </source>
</evidence>
<evidence type="ECO:0000313" key="3">
    <source>
        <dbReference type="EMBL" id="EGZ21096.1"/>
    </source>
</evidence>
<dbReference type="AlphaFoldDB" id="G4Z8C3"/>
<accession>G4Z8C3</accession>
<dbReference type="KEGG" id="psoj:PHYSODRAFT_298976"/>
<proteinExistence type="predicted"/>
<reference evidence="3 4" key="1">
    <citation type="journal article" date="2006" name="Science">
        <title>Phytophthora genome sequences uncover evolutionary origins and mechanisms of pathogenesis.</title>
        <authorList>
            <person name="Tyler B.M."/>
            <person name="Tripathy S."/>
            <person name="Zhang X."/>
            <person name="Dehal P."/>
            <person name="Jiang R.H."/>
            <person name="Aerts A."/>
            <person name="Arredondo F.D."/>
            <person name="Baxter L."/>
            <person name="Bensasson D."/>
            <person name="Beynon J.L."/>
            <person name="Chapman J."/>
            <person name="Damasceno C.M."/>
            <person name="Dorrance A.E."/>
            <person name="Dou D."/>
            <person name="Dickerman A.W."/>
            <person name="Dubchak I.L."/>
            <person name="Garbelotto M."/>
            <person name="Gijzen M."/>
            <person name="Gordon S.G."/>
            <person name="Govers F."/>
            <person name="Grunwald N.J."/>
            <person name="Huang W."/>
            <person name="Ivors K.L."/>
            <person name="Jones R.W."/>
            <person name="Kamoun S."/>
            <person name="Krampis K."/>
            <person name="Lamour K.H."/>
            <person name="Lee M.K."/>
            <person name="McDonald W.H."/>
            <person name="Medina M."/>
            <person name="Meijer H.J."/>
            <person name="Nordberg E.K."/>
            <person name="Maclean D.J."/>
            <person name="Ospina-Giraldo M.D."/>
            <person name="Morris P.F."/>
            <person name="Phuntumart V."/>
            <person name="Putnam N.H."/>
            <person name="Rash S."/>
            <person name="Rose J.K."/>
            <person name="Sakihama Y."/>
            <person name="Salamov A.A."/>
            <person name="Savidor A."/>
            <person name="Scheuring C.F."/>
            <person name="Smith B.M."/>
            <person name="Sobral B.W."/>
            <person name="Terry A."/>
            <person name="Torto-Alalibo T.A."/>
            <person name="Win J."/>
            <person name="Xu Z."/>
            <person name="Zhang H."/>
            <person name="Grigoriev I.V."/>
            <person name="Rokhsar D.S."/>
            <person name="Boore J.L."/>
        </authorList>
    </citation>
    <scope>NUCLEOTIDE SEQUENCE [LARGE SCALE GENOMIC DNA]</scope>
    <source>
        <strain evidence="3 4">P6497</strain>
    </source>
</reference>
<keyword evidence="1" id="KW-0175">Coiled coil</keyword>
<dbReference type="Proteomes" id="UP000002640">
    <property type="component" value="Unassembled WGS sequence"/>
</dbReference>
<feature type="region of interest" description="Disordered" evidence="2">
    <location>
        <begin position="131"/>
        <end position="176"/>
    </location>
</feature>
<dbReference type="EMBL" id="JH159153">
    <property type="protein sequence ID" value="EGZ21096.1"/>
    <property type="molecule type" value="Genomic_DNA"/>
</dbReference>
<sequence length="190" mass="21364">MTSGEIFSISQRIAAEREAKKRYKQLKAQARVAKAKERGQKKVEKMVADALKERDRREAHRGCPSKRREATCCSTSKPKLIAAEMKRRLAAEANEENRLAAAQEKEKTKRATAEAKEAKLLAAAQVKELKSRTAAETKEKKRRIAAAAKKDKMLNKKQLSEAKREQPSESVMLKLTSGDSHTNTLYQITL</sequence>